<accession>A0AAU9LD86</accession>
<dbReference type="EMBL" id="CAKKTJ010000333">
    <property type="protein sequence ID" value="CAH0482157.1"/>
    <property type="molecule type" value="Genomic_DNA"/>
</dbReference>
<sequence length="191" mass="21135">MLPPLSDNLGSKKLQLLMPVVVVPSALSAWQSAMLELKKVNAIQVRCAGKKDMFVVEVFPARSDSTLANYEAIANSLQLQRPTVRIERTLLEFVQLRDRIYEIAHEAHRGKPCDLCADCLELIVFGANPDGFIVGLLGGKRLKRSVMKFIVGLLRVTVHRICTSTRGCCSGHTLIPQAVHAFLFISTNHDV</sequence>
<reference evidence="1" key="1">
    <citation type="submission" date="2021-11" db="EMBL/GenBank/DDBJ databases">
        <authorList>
            <person name="Islam A."/>
            <person name="Islam S."/>
            <person name="Flora M.S."/>
            <person name="Rahman M."/>
            <person name="Ziaur R.M."/>
            <person name="Epstein J.H."/>
            <person name="Hassan M."/>
            <person name="Klassen M."/>
            <person name="Woodard K."/>
            <person name="Webb A."/>
            <person name="Webby R.J."/>
            <person name="El Zowalaty M.E."/>
        </authorList>
    </citation>
    <scope>NUCLEOTIDE SEQUENCE</scope>
    <source>
        <strain evidence="1">Pbs3</strain>
    </source>
</reference>
<evidence type="ECO:0000313" key="1">
    <source>
        <dbReference type="EMBL" id="CAH0482157.1"/>
    </source>
</evidence>
<gene>
    <name evidence="1" type="ORF">PBS003_LOCUS8753</name>
</gene>
<comment type="caution">
    <text evidence="1">The sequence shown here is derived from an EMBL/GenBank/DDBJ whole genome shotgun (WGS) entry which is preliminary data.</text>
</comment>
<proteinExistence type="predicted"/>
<organism evidence="1 2">
    <name type="scientific">Peronospora belbahrii</name>
    <dbReference type="NCBI Taxonomy" id="622444"/>
    <lineage>
        <taxon>Eukaryota</taxon>
        <taxon>Sar</taxon>
        <taxon>Stramenopiles</taxon>
        <taxon>Oomycota</taxon>
        <taxon>Peronosporomycetes</taxon>
        <taxon>Peronosporales</taxon>
        <taxon>Peronosporaceae</taxon>
        <taxon>Peronospora</taxon>
    </lineage>
</organism>
<name>A0AAU9LD86_9STRA</name>
<dbReference type="Proteomes" id="UP001160483">
    <property type="component" value="Unassembled WGS sequence"/>
</dbReference>
<dbReference type="AlphaFoldDB" id="A0AAU9LD86"/>
<protein>
    <submittedName>
        <fullName evidence="1">Uncharacterized protein</fullName>
    </submittedName>
</protein>
<evidence type="ECO:0000313" key="2">
    <source>
        <dbReference type="Proteomes" id="UP001160483"/>
    </source>
</evidence>